<proteinExistence type="predicted"/>
<dbReference type="InterPro" id="IPR010496">
    <property type="entry name" value="AL/BT2_dom"/>
</dbReference>
<feature type="domain" description="3-keto-alpha-glucoside-1,2-lyase/3-keto-2-hydroxy-glucal hydratase" evidence="1">
    <location>
        <begin position="43"/>
        <end position="256"/>
    </location>
</feature>
<dbReference type="Pfam" id="PF06439">
    <property type="entry name" value="3keto-disac_hyd"/>
    <property type="match status" value="1"/>
</dbReference>
<evidence type="ECO:0000313" key="3">
    <source>
        <dbReference type="Proteomes" id="UP001166021"/>
    </source>
</evidence>
<dbReference type="RefSeq" id="WP_188243071.1">
    <property type="nucleotide sequence ID" value="NZ_JABTCF010000003.1"/>
</dbReference>
<protein>
    <submittedName>
        <fullName evidence="2">DUF1080 domain-containing protein</fullName>
    </submittedName>
</protein>
<dbReference type="Gene3D" id="2.60.120.560">
    <property type="entry name" value="Exo-inulinase, domain 1"/>
    <property type="match status" value="1"/>
</dbReference>
<dbReference type="PROSITE" id="PS51257">
    <property type="entry name" value="PROKAR_LIPOPROTEIN"/>
    <property type="match status" value="1"/>
</dbReference>
<evidence type="ECO:0000313" key="2">
    <source>
        <dbReference type="EMBL" id="MBD0777554.1"/>
    </source>
</evidence>
<sequence>MKRIIVSIMLASLFIVSCKQEKKQSTHDKEEIGNQNHKENESDWQLLFDGKTFDGWRGLGMEKVPDKHWTIEDGTIRKLNNGLVPSLPDGQPIEGGDLMTIATFDNYELYFEWKISKAGNSGIKYNVSEAMSQKYDSPHGAIGFEYQLLDDTDELYENLKTSHFTGSLYDMIVAKNVELKPVGQFNSSRIIVNGNHVEHWLNGKRVVEYDYESAQLDSLYQISKYKDFPDFIKKRKGHIVLQNHDDDAWFRNIKIRILDSNKE</sequence>
<dbReference type="EMBL" id="JABTCF010000003">
    <property type="protein sequence ID" value="MBD0777554.1"/>
    <property type="molecule type" value="Genomic_DNA"/>
</dbReference>
<evidence type="ECO:0000259" key="1">
    <source>
        <dbReference type="Pfam" id="PF06439"/>
    </source>
</evidence>
<gene>
    <name evidence="2" type="ORF">HPE56_07100</name>
</gene>
<name>A0ABR7UY74_9FLAO</name>
<dbReference type="Proteomes" id="UP001166021">
    <property type="component" value="Unassembled WGS sequence"/>
</dbReference>
<keyword evidence="3" id="KW-1185">Reference proteome</keyword>
<accession>A0ABR7UY74</accession>
<reference evidence="2" key="1">
    <citation type="submission" date="2020-05" db="EMBL/GenBank/DDBJ databases">
        <title>The draft genome sequence of Maribacter sp. ANRC-HE7.</title>
        <authorList>
            <person name="Mu L."/>
        </authorList>
    </citation>
    <scope>NUCLEOTIDE SEQUENCE</scope>
    <source>
        <strain evidence="2">ANRC-HE7</strain>
    </source>
</reference>
<comment type="caution">
    <text evidence="2">The sequence shown here is derived from an EMBL/GenBank/DDBJ whole genome shotgun (WGS) entry which is preliminary data.</text>
</comment>
<organism evidence="2 3">
    <name type="scientific">Maribacter aquimaris</name>
    <dbReference type="NCBI Taxonomy" id="2737171"/>
    <lineage>
        <taxon>Bacteria</taxon>
        <taxon>Pseudomonadati</taxon>
        <taxon>Bacteroidota</taxon>
        <taxon>Flavobacteriia</taxon>
        <taxon>Flavobacteriales</taxon>
        <taxon>Flavobacteriaceae</taxon>
        <taxon>Maribacter</taxon>
    </lineage>
</organism>